<feature type="compositionally biased region" description="Low complexity" evidence="5">
    <location>
        <begin position="11"/>
        <end position="22"/>
    </location>
</feature>
<keyword evidence="4 6" id="KW-0472">Membrane</keyword>
<dbReference type="InterPro" id="IPR044839">
    <property type="entry name" value="NDR1-like"/>
</dbReference>
<gene>
    <name evidence="8" type="ORF">LSAT_V11C400194860</name>
</gene>
<comment type="caution">
    <text evidence="8">The sequence shown here is derived from an EMBL/GenBank/DDBJ whole genome shotgun (WGS) entry which is preliminary data.</text>
</comment>
<dbReference type="Proteomes" id="UP000235145">
    <property type="component" value="Unassembled WGS sequence"/>
</dbReference>
<accession>A0A9R1XNS6</accession>
<keyword evidence="3 6" id="KW-1133">Transmembrane helix</keyword>
<organism evidence="8 9">
    <name type="scientific">Lactuca sativa</name>
    <name type="common">Garden lettuce</name>
    <dbReference type="NCBI Taxonomy" id="4236"/>
    <lineage>
        <taxon>Eukaryota</taxon>
        <taxon>Viridiplantae</taxon>
        <taxon>Streptophyta</taxon>
        <taxon>Embryophyta</taxon>
        <taxon>Tracheophyta</taxon>
        <taxon>Spermatophyta</taxon>
        <taxon>Magnoliopsida</taxon>
        <taxon>eudicotyledons</taxon>
        <taxon>Gunneridae</taxon>
        <taxon>Pentapetalae</taxon>
        <taxon>asterids</taxon>
        <taxon>campanulids</taxon>
        <taxon>Asterales</taxon>
        <taxon>Asteraceae</taxon>
        <taxon>Cichorioideae</taxon>
        <taxon>Cichorieae</taxon>
        <taxon>Lactucinae</taxon>
        <taxon>Lactuca</taxon>
    </lineage>
</organism>
<feature type="region of interest" description="Disordered" evidence="5">
    <location>
        <begin position="1"/>
        <end position="34"/>
    </location>
</feature>
<evidence type="ECO:0000259" key="7">
    <source>
        <dbReference type="Pfam" id="PF03168"/>
    </source>
</evidence>
<dbReference type="EMBL" id="NBSK02000004">
    <property type="protein sequence ID" value="KAJ0214142.1"/>
    <property type="molecule type" value="Genomic_DNA"/>
</dbReference>
<evidence type="ECO:0000313" key="9">
    <source>
        <dbReference type="Proteomes" id="UP000235145"/>
    </source>
</evidence>
<keyword evidence="2 6" id="KW-0812">Transmembrane</keyword>
<evidence type="ECO:0000313" key="8">
    <source>
        <dbReference type="EMBL" id="KAJ0214142.1"/>
    </source>
</evidence>
<dbReference type="Gramene" id="rna-gnl|WGS:NBSK|LSAT_0X11181_mrna">
    <property type="protein sequence ID" value="cds-PLY68332.1"/>
    <property type="gene ID" value="gene-LSAT_0X11181"/>
</dbReference>
<dbReference type="OrthoDB" id="777167at2759"/>
<dbReference type="PANTHER" id="PTHR31234:SF2">
    <property type="entry name" value="OS05G0199100 PROTEIN"/>
    <property type="match status" value="1"/>
</dbReference>
<name>A0A9R1XNS6_LACSA</name>
<sequence length="259" mass="28125">MAEKIYPASKPNTGPTPAAPTGAGNGNGNGNPAFPATKAQMYNATRPVYRPQPRRSRRSCCCSCCLWITFVILLLIVIAAIAGGVVYVLYRPHRPSFSVSSLHVSQFNLTSSDKLTTKFNFTISARNPNKKIVFFYDPVSVSFNSKDVDVGDGLIPAFTMGKKNTTMLRTTVSTTGQTVDDNSALKSDLKNKKSLPLKIQLDTKVKAKIGSFKTKKVPIRVTCEGIKAAAPTGKTATTATTSDAKCKVDLRIKIWKWTI</sequence>
<dbReference type="PANTHER" id="PTHR31234">
    <property type="entry name" value="LATE EMBRYOGENESIS ABUNDANT (LEA) HYDROXYPROLINE-RICH GLYCOPROTEIN FAMILY"/>
    <property type="match status" value="1"/>
</dbReference>
<evidence type="ECO:0000256" key="1">
    <source>
        <dbReference type="ARBA" id="ARBA00004167"/>
    </source>
</evidence>
<dbReference type="AlphaFoldDB" id="A0A9R1XNS6"/>
<evidence type="ECO:0000256" key="2">
    <source>
        <dbReference type="ARBA" id="ARBA00022692"/>
    </source>
</evidence>
<feature type="transmembrane region" description="Helical" evidence="6">
    <location>
        <begin position="66"/>
        <end position="90"/>
    </location>
</feature>
<dbReference type="GO" id="GO:0098542">
    <property type="term" value="P:defense response to other organism"/>
    <property type="evidence" value="ECO:0007669"/>
    <property type="project" value="InterPro"/>
</dbReference>
<proteinExistence type="predicted"/>
<comment type="subcellular location">
    <subcellularLocation>
        <location evidence="1">Membrane</location>
        <topology evidence="1">Single-pass membrane protein</topology>
    </subcellularLocation>
</comment>
<evidence type="ECO:0000256" key="6">
    <source>
        <dbReference type="SAM" id="Phobius"/>
    </source>
</evidence>
<keyword evidence="9" id="KW-1185">Reference proteome</keyword>
<dbReference type="SUPFAM" id="SSF117070">
    <property type="entry name" value="LEA14-like"/>
    <property type="match status" value="1"/>
</dbReference>
<evidence type="ECO:0000256" key="5">
    <source>
        <dbReference type="SAM" id="MobiDB-lite"/>
    </source>
</evidence>
<dbReference type="Pfam" id="PF03168">
    <property type="entry name" value="LEA_2"/>
    <property type="match status" value="1"/>
</dbReference>
<reference evidence="8 9" key="1">
    <citation type="journal article" date="2017" name="Nat. Commun.">
        <title>Genome assembly with in vitro proximity ligation data and whole-genome triplication in lettuce.</title>
        <authorList>
            <person name="Reyes-Chin-Wo S."/>
            <person name="Wang Z."/>
            <person name="Yang X."/>
            <person name="Kozik A."/>
            <person name="Arikit S."/>
            <person name="Song C."/>
            <person name="Xia L."/>
            <person name="Froenicke L."/>
            <person name="Lavelle D.O."/>
            <person name="Truco M.J."/>
            <person name="Xia R."/>
            <person name="Zhu S."/>
            <person name="Xu C."/>
            <person name="Xu H."/>
            <person name="Xu X."/>
            <person name="Cox K."/>
            <person name="Korf I."/>
            <person name="Meyers B.C."/>
            <person name="Michelmore R.W."/>
        </authorList>
    </citation>
    <scope>NUCLEOTIDE SEQUENCE [LARGE SCALE GENOMIC DNA]</scope>
    <source>
        <strain evidence="9">cv. Salinas</strain>
        <tissue evidence="8">Seedlings</tissue>
    </source>
</reference>
<dbReference type="GO" id="GO:0016020">
    <property type="term" value="C:membrane"/>
    <property type="evidence" value="ECO:0007669"/>
    <property type="project" value="UniProtKB-SubCell"/>
</dbReference>
<evidence type="ECO:0000256" key="4">
    <source>
        <dbReference type="ARBA" id="ARBA00023136"/>
    </source>
</evidence>
<dbReference type="Gene3D" id="2.60.40.1820">
    <property type="match status" value="1"/>
</dbReference>
<feature type="domain" description="Late embryogenesis abundant protein LEA-2 subgroup" evidence="7">
    <location>
        <begin position="122"/>
        <end position="223"/>
    </location>
</feature>
<evidence type="ECO:0000256" key="3">
    <source>
        <dbReference type="ARBA" id="ARBA00022989"/>
    </source>
</evidence>
<dbReference type="InterPro" id="IPR004864">
    <property type="entry name" value="LEA_2"/>
</dbReference>
<protein>
    <recommendedName>
        <fullName evidence="7">Late embryogenesis abundant protein LEA-2 subgroup domain-containing protein</fullName>
    </recommendedName>
</protein>